<dbReference type="GO" id="GO:0005739">
    <property type="term" value="C:mitochondrion"/>
    <property type="evidence" value="ECO:0007669"/>
    <property type="project" value="InterPro"/>
</dbReference>
<name>K0SVM1_THAOC</name>
<proteinExistence type="predicted"/>
<keyword evidence="1" id="KW-0175">Coiled coil</keyword>
<dbReference type="OrthoDB" id="18175at2759"/>
<protein>
    <submittedName>
        <fullName evidence="2">Uncharacterized protein</fullName>
    </submittedName>
</protein>
<dbReference type="GO" id="GO:0033617">
    <property type="term" value="P:mitochondrial respiratory chain complex IV assembly"/>
    <property type="evidence" value="ECO:0007669"/>
    <property type="project" value="InterPro"/>
</dbReference>
<keyword evidence="3" id="KW-1185">Reference proteome</keyword>
<dbReference type="Proteomes" id="UP000266841">
    <property type="component" value="Unassembled WGS sequence"/>
</dbReference>
<organism evidence="2 3">
    <name type="scientific">Thalassiosira oceanica</name>
    <name type="common">Marine diatom</name>
    <dbReference type="NCBI Taxonomy" id="159749"/>
    <lineage>
        <taxon>Eukaryota</taxon>
        <taxon>Sar</taxon>
        <taxon>Stramenopiles</taxon>
        <taxon>Ochrophyta</taxon>
        <taxon>Bacillariophyta</taxon>
        <taxon>Coscinodiscophyceae</taxon>
        <taxon>Thalassiosirophycidae</taxon>
        <taxon>Thalassiosirales</taxon>
        <taxon>Thalassiosiraceae</taxon>
        <taxon>Thalassiosira</taxon>
    </lineage>
</organism>
<dbReference type="AlphaFoldDB" id="K0SVM1"/>
<evidence type="ECO:0000313" key="3">
    <source>
        <dbReference type="Proteomes" id="UP000266841"/>
    </source>
</evidence>
<dbReference type="eggNOG" id="ENOG502SX5W">
    <property type="taxonomic scope" value="Eukaryota"/>
</dbReference>
<dbReference type="EMBL" id="AGNL01010594">
    <property type="protein sequence ID" value="EJK69009.1"/>
    <property type="molecule type" value="Genomic_DNA"/>
</dbReference>
<dbReference type="OMA" id="ADYFQFM"/>
<dbReference type="InterPro" id="IPR018625">
    <property type="entry name" value="Pet100"/>
</dbReference>
<sequence>MVLGRAGLRLEAQKFAAYLIIPVTASLAFNEPTVQKWAADYFQFMKYPSNPKTNLKDEYETIKKEREEEKRMREKRAAGREEYLKQLKTLKKMNKIADDGASDGEENKGRWFGWLRWRRQSE</sequence>
<feature type="coiled-coil region" evidence="1">
    <location>
        <begin position="52"/>
        <end position="82"/>
    </location>
</feature>
<accession>K0SVM1</accession>
<comment type="caution">
    <text evidence="2">The sequence shown here is derived from an EMBL/GenBank/DDBJ whole genome shotgun (WGS) entry which is preliminary data.</text>
</comment>
<reference evidence="2 3" key="1">
    <citation type="journal article" date="2012" name="Genome Biol.">
        <title>Genome and low-iron response of an oceanic diatom adapted to chronic iron limitation.</title>
        <authorList>
            <person name="Lommer M."/>
            <person name="Specht M."/>
            <person name="Roy A.S."/>
            <person name="Kraemer L."/>
            <person name="Andreson R."/>
            <person name="Gutowska M.A."/>
            <person name="Wolf J."/>
            <person name="Bergner S.V."/>
            <person name="Schilhabel M.B."/>
            <person name="Klostermeier U.C."/>
            <person name="Beiko R.G."/>
            <person name="Rosenstiel P."/>
            <person name="Hippler M."/>
            <person name="Laroche J."/>
        </authorList>
    </citation>
    <scope>NUCLEOTIDE SEQUENCE [LARGE SCALE GENOMIC DNA]</scope>
    <source>
        <strain evidence="2 3">CCMP1005</strain>
    </source>
</reference>
<evidence type="ECO:0000256" key="1">
    <source>
        <dbReference type="SAM" id="Coils"/>
    </source>
</evidence>
<evidence type="ECO:0000313" key="2">
    <source>
        <dbReference type="EMBL" id="EJK69009.1"/>
    </source>
</evidence>
<dbReference type="Pfam" id="PF09803">
    <property type="entry name" value="Pet100"/>
    <property type="match status" value="1"/>
</dbReference>
<gene>
    <name evidence="2" type="ORF">THAOC_09779</name>
</gene>